<feature type="compositionally biased region" description="Low complexity" evidence="1">
    <location>
        <begin position="1"/>
        <end position="13"/>
    </location>
</feature>
<dbReference type="InterPro" id="IPR008613">
    <property type="entry name" value="Excalibur_Ca-bd_domain"/>
</dbReference>
<dbReference type="EMBL" id="MSKI01000144">
    <property type="protein sequence ID" value="OLO48891.1"/>
    <property type="molecule type" value="Genomic_DNA"/>
</dbReference>
<accession>A0A1Q8VLB7</accession>
<feature type="compositionally biased region" description="Basic and acidic residues" evidence="1">
    <location>
        <begin position="114"/>
        <end position="131"/>
    </location>
</feature>
<proteinExistence type="predicted"/>
<evidence type="ECO:0000313" key="4">
    <source>
        <dbReference type="Proteomes" id="UP000186855"/>
    </source>
</evidence>
<dbReference type="Pfam" id="PF05901">
    <property type="entry name" value="Excalibur"/>
    <property type="match status" value="1"/>
</dbReference>
<feature type="region of interest" description="Disordered" evidence="1">
    <location>
        <begin position="1"/>
        <end position="137"/>
    </location>
</feature>
<comment type="caution">
    <text evidence="3">The sequence shown here is derived from an EMBL/GenBank/DDBJ whole genome shotgun (WGS) entry which is preliminary data.</text>
</comment>
<dbReference type="AlphaFoldDB" id="A0A1Q8VLB7"/>
<organism evidence="3 4">
    <name type="scientific">Actinomyces oris</name>
    <dbReference type="NCBI Taxonomy" id="544580"/>
    <lineage>
        <taxon>Bacteria</taxon>
        <taxon>Bacillati</taxon>
        <taxon>Actinomycetota</taxon>
        <taxon>Actinomycetes</taxon>
        <taxon>Actinomycetales</taxon>
        <taxon>Actinomycetaceae</taxon>
        <taxon>Actinomyces</taxon>
    </lineage>
</organism>
<dbReference type="Proteomes" id="UP000186855">
    <property type="component" value="Unassembled WGS sequence"/>
</dbReference>
<gene>
    <name evidence="3" type="ORF">BKH30_11030</name>
</gene>
<dbReference type="SMART" id="SM00894">
    <property type="entry name" value="Excalibur"/>
    <property type="match status" value="1"/>
</dbReference>
<evidence type="ECO:0000259" key="2">
    <source>
        <dbReference type="SMART" id="SM00894"/>
    </source>
</evidence>
<evidence type="ECO:0000313" key="3">
    <source>
        <dbReference type="EMBL" id="OLO48891.1"/>
    </source>
</evidence>
<reference evidence="3 4" key="1">
    <citation type="submission" date="2016-12" db="EMBL/GenBank/DDBJ databases">
        <title>Genomic comparison of strains in the 'Actinomyces naeslundii' group.</title>
        <authorList>
            <person name="Mughal S.R."/>
            <person name="Do T."/>
            <person name="Gilbert S.C."/>
            <person name="Witherden E.A."/>
            <person name="Didelot X."/>
            <person name="Beighton D."/>
        </authorList>
    </citation>
    <scope>NUCLEOTIDE SEQUENCE [LARGE SCALE GENOMIC DNA]</scope>
    <source>
        <strain evidence="3 4">S24V</strain>
    </source>
</reference>
<feature type="compositionally biased region" description="Basic and acidic residues" evidence="1">
    <location>
        <begin position="84"/>
        <end position="106"/>
    </location>
</feature>
<evidence type="ECO:0000256" key="1">
    <source>
        <dbReference type="SAM" id="MobiDB-lite"/>
    </source>
</evidence>
<feature type="compositionally biased region" description="Acidic residues" evidence="1">
    <location>
        <begin position="51"/>
        <end position="62"/>
    </location>
</feature>
<feature type="domain" description="Excalibur calcium-binding" evidence="2">
    <location>
        <begin position="98"/>
        <end position="134"/>
    </location>
</feature>
<sequence length="137" mass="13704">MALALTLGVGLAGCDEMASTGSDAPSSTAPAESQQGSGGGDGGDSAGSEEAPAEEPTAEATDDSSGWSGWFGGGDSGSGEDSEKESTPEPQPEPKKEYYANCDDARAAGVAPMHKGDPGYRPGLDRDKDGTACDEEK</sequence>
<protein>
    <submittedName>
        <fullName evidence="3">Calcium-binding protein</fullName>
    </submittedName>
</protein>
<feature type="compositionally biased region" description="Polar residues" evidence="1">
    <location>
        <begin position="19"/>
        <end position="30"/>
    </location>
</feature>
<feature type="compositionally biased region" description="Gly residues" evidence="1">
    <location>
        <begin position="36"/>
        <end position="45"/>
    </location>
</feature>
<name>A0A1Q8VLB7_9ACTO</name>